<dbReference type="PANTHER" id="PTHR42973">
    <property type="entry name" value="BINDING OXIDOREDUCTASE, PUTATIVE (AFU_ORTHOLOGUE AFUA_1G17690)-RELATED"/>
    <property type="match status" value="1"/>
</dbReference>
<evidence type="ECO:0000313" key="6">
    <source>
        <dbReference type="EMBL" id="KAJ9138932.1"/>
    </source>
</evidence>
<dbReference type="AlphaFoldDB" id="A0AA38RFW9"/>
<keyword evidence="7" id="KW-1185">Reference proteome</keyword>
<keyword evidence="3" id="KW-0274">FAD</keyword>
<name>A0AA38RFW9_9PEZI</name>
<dbReference type="InterPro" id="IPR036318">
    <property type="entry name" value="FAD-bd_PCMH-like_sf"/>
</dbReference>
<dbReference type="Gene3D" id="3.40.462.20">
    <property type="match status" value="1"/>
</dbReference>
<dbReference type="InterPro" id="IPR016166">
    <property type="entry name" value="FAD-bd_PCMH"/>
</dbReference>
<comment type="similarity">
    <text evidence="1">Belongs to the oxygen-dependent FAD-linked oxidoreductase family.</text>
</comment>
<dbReference type="Gene3D" id="3.30.43.10">
    <property type="entry name" value="Uridine Diphospho-n-acetylenolpyruvylglucosamine Reductase, domain 2"/>
    <property type="match status" value="1"/>
</dbReference>
<dbReference type="GO" id="GO:0071949">
    <property type="term" value="F:FAD binding"/>
    <property type="evidence" value="ECO:0007669"/>
    <property type="project" value="InterPro"/>
</dbReference>
<dbReference type="GO" id="GO:0016491">
    <property type="term" value="F:oxidoreductase activity"/>
    <property type="evidence" value="ECO:0007669"/>
    <property type="project" value="UniProtKB-KW"/>
</dbReference>
<dbReference type="PANTHER" id="PTHR42973:SF7">
    <property type="entry name" value="FAD-BINDING PCMH-TYPE DOMAIN-CONTAINING PROTEIN"/>
    <property type="match status" value="1"/>
</dbReference>
<keyword evidence="2" id="KW-0285">Flavoprotein</keyword>
<sequence>MAKVDSIPLSCETIIPDPAAPLESVVSRWSNSEVRRPAIVVIPDNEEDIIGAIRYAKEHGLTVIPAGGGHGSFLPIDSKTLYLDLKKFGSVKLDKQAGLVSIGGGAVTREVIRVCCAEGYYTTWPNSNAVGMVGCMLGGGNDTLTGVHGLMIDNVVSFRLITAEGKLVEVSESSTGDERALFNTLCGAGHGLGVVTSMTMKMFRMADLNMDDDKIWARRLIFPPTAIYAAAEAFLKLLPPRPNVMAVMAYMRSPPGTPAPGSPMIMLTASCIGPSADGETASALLFDATVTGKAIKAETVQIPFVNANAAFEVLNVHGDYKDIASCFVKKLEADSIVAGFEKWVQFTDTHGDTKRTMTVLGGWNTDKLVELGQTAEGQAKFSDIRDRGISMLTSTCYTNAETKEAMAEYQREMLALHRRDDPSVPRTFANNMLPWTPHAHLYSDEKIAEMKRVKKVWDGNGLFWSPYGEKA</sequence>
<dbReference type="Proteomes" id="UP001174694">
    <property type="component" value="Unassembled WGS sequence"/>
</dbReference>
<evidence type="ECO:0000259" key="5">
    <source>
        <dbReference type="PROSITE" id="PS51387"/>
    </source>
</evidence>
<dbReference type="InterPro" id="IPR050416">
    <property type="entry name" value="FAD-linked_Oxidoreductase"/>
</dbReference>
<dbReference type="Pfam" id="PF01565">
    <property type="entry name" value="FAD_binding_4"/>
    <property type="match status" value="1"/>
</dbReference>
<evidence type="ECO:0000256" key="3">
    <source>
        <dbReference type="ARBA" id="ARBA00022827"/>
    </source>
</evidence>
<gene>
    <name evidence="6" type="ORF">NKR23_g8221</name>
</gene>
<organism evidence="6 7">
    <name type="scientific">Pleurostoma richardsiae</name>
    <dbReference type="NCBI Taxonomy" id="41990"/>
    <lineage>
        <taxon>Eukaryota</taxon>
        <taxon>Fungi</taxon>
        <taxon>Dikarya</taxon>
        <taxon>Ascomycota</taxon>
        <taxon>Pezizomycotina</taxon>
        <taxon>Sordariomycetes</taxon>
        <taxon>Sordariomycetidae</taxon>
        <taxon>Calosphaeriales</taxon>
        <taxon>Pleurostomataceae</taxon>
        <taxon>Pleurostoma</taxon>
    </lineage>
</organism>
<dbReference type="InterPro" id="IPR016169">
    <property type="entry name" value="FAD-bd_PCMH_sub2"/>
</dbReference>
<proteinExistence type="inferred from homology"/>
<dbReference type="InterPro" id="IPR016167">
    <property type="entry name" value="FAD-bd_PCMH_sub1"/>
</dbReference>
<evidence type="ECO:0000256" key="1">
    <source>
        <dbReference type="ARBA" id="ARBA00005466"/>
    </source>
</evidence>
<comment type="caution">
    <text evidence="6">The sequence shown here is derived from an EMBL/GenBank/DDBJ whole genome shotgun (WGS) entry which is preliminary data.</text>
</comment>
<dbReference type="SUPFAM" id="SSF56176">
    <property type="entry name" value="FAD-binding/transporter-associated domain-like"/>
    <property type="match status" value="1"/>
</dbReference>
<dbReference type="EMBL" id="JANBVO010000028">
    <property type="protein sequence ID" value="KAJ9138932.1"/>
    <property type="molecule type" value="Genomic_DNA"/>
</dbReference>
<evidence type="ECO:0000256" key="2">
    <source>
        <dbReference type="ARBA" id="ARBA00022630"/>
    </source>
</evidence>
<evidence type="ECO:0000313" key="7">
    <source>
        <dbReference type="Proteomes" id="UP001174694"/>
    </source>
</evidence>
<reference evidence="6" key="1">
    <citation type="submission" date="2022-07" db="EMBL/GenBank/DDBJ databases">
        <title>Fungi with potential for degradation of polypropylene.</title>
        <authorList>
            <person name="Gostincar C."/>
        </authorList>
    </citation>
    <scope>NUCLEOTIDE SEQUENCE</scope>
    <source>
        <strain evidence="6">EXF-13308</strain>
    </source>
</reference>
<feature type="domain" description="FAD-binding PCMH-type" evidence="5">
    <location>
        <begin position="33"/>
        <end position="205"/>
    </location>
</feature>
<dbReference type="Gene3D" id="3.30.465.10">
    <property type="match status" value="1"/>
</dbReference>
<dbReference type="PROSITE" id="PS51387">
    <property type="entry name" value="FAD_PCMH"/>
    <property type="match status" value="1"/>
</dbReference>
<protein>
    <submittedName>
        <fullName evidence="6">6-hydroxy-D-nicotine oxidase</fullName>
    </submittedName>
</protein>
<dbReference type="PROSITE" id="PS00862">
    <property type="entry name" value="OX2_COVAL_FAD"/>
    <property type="match status" value="1"/>
</dbReference>
<evidence type="ECO:0000256" key="4">
    <source>
        <dbReference type="ARBA" id="ARBA00023002"/>
    </source>
</evidence>
<keyword evidence="4" id="KW-0560">Oxidoreductase</keyword>
<accession>A0AA38RFW9</accession>
<dbReference type="InterPro" id="IPR006094">
    <property type="entry name" value="Oxid_FAD_bind_N"/>
</dbReference>
<dbReference type="InterPro" id="IPR006093">
    <property type="entry name" value="Oxy_OxRdtase_FAD_BS"/>
</dbReference>